<keyword evidence="2" id="KW-1185">Reference proteome</keyword>
<dbReference type="SUPFAM" id="SSF53795">
    <property type="entry name" value="PEP carboxykinase-like"/>
    <property type="match status" value="1"/>
</dbReference>
<protein>
    <recommendedName>
        <fullName evidence="3">HPr Serine kinase C-terminal domain-containing protein</fullName>
    </recommendedName>
</protein>
<evidence type="ECO:0008006" key="3">
    <source>
        <dbReference type="Google" id="ProtNLM"/>
    </source>
</evidence>
<comment type="caution">
    <text evidence="1">The sequence shown here is derived from an EMBL/GenBank/DDBJ whole genome shotgun (WGS) entry which is preliminary data.</text>
</comment>
<dbReference type="EMBL" id="JAXAVW010000023">
    <property type="protein sequence ID" value="MDX8033831.1"/>
    <property type="molecule type" value="Genomic_DNA"/>
</dbReference>
<accession>A0ABU4T6P9</accession>
<organism evidence="1 2">
    <name type="scientific">Lentzea miocenica</name>
    <dbReference type="NCBI Taxonomy" id="3095431"/>
    <lineage>
        <taxon>Bacteria</taxon>
        <taxon>Bacillati</taxon>
        <taxon>Actinomycetota</taxon>
        <taxon>Actinomycetes</taxon>
        <taxon>Pseudonocardiales</taxon>
        <taxon>Pseudonocardiaceae</taxon>
        <taxon>Lentzea</taxon>
    </lineage>
</organism>
<dbReference type="InterPro" id="IPR027417">
    <property type="entry name" value="P-loop_NTPase"/>
</dbReference>
<dbReference type="Gene3D" id="3.40.50.300">
    <property type="entry name" value="P-loop containing nucleotide triphosphate hydrolases"/>
    <property type="match status" value="1"/>
</dbReference>
<evidence type="ECO:0000313" key="1">
    <source>
        <dbReference type="EMBL" id="MDX8033831.1"/>
    </source>
</evidence>
<reference evidence="1 2" key="1">
    <citation type="submission" date="2023-11" db="EMBL/GenBank/DDBJ databases">
        <title>Lentzea sokolovensis, sp. nov., Lentzea kristufkii, sp. nov., and Lentzea miocenensis, sp. nov., rare actinobacteria from Sokolov Coal Basin, Miocene lacustrine sediment, Czech Republic.</title>
        <authorList>
            <person name="Lara A."/>
            <person name="Kotroba L."/>
            <person name="Nouioui I."/>
            <person name="Neumann-Schaal M."/>
            <person name="Mast Y."/>
            <person name="Chronakova A."/>
        </authorList>
    </citation>
    <scope>NUCLEOTIDE SEQUENCE [LARGE SCALE GENOMIC DNA]</scope>
    <source>
        <strain evidence="1 2">BCCO 10_0856</strain>
    </source>
</reference>
<evidence type="ECO:0000313" key="2">
    <source>
        <dbReference type="Proteomes" id="UP001285521"/>
    </source>
</evidence>
<gene>
    <name evidence="1" type="ORF">SK803_26720</name>
</gene>
<proteinExistence type="predicted"/>
<dbReference type="RefSeq" id="WP_319968856.1">
    <property type="nucleotide sequence ID" value="NZ_JAXAVW010000023.1"/>
</dbReference>
<name>A0ABU4T6P9_9PSEU</name>
<dbReference type="Proteomes" id="UP001285521">
    <property type="component" value="Unassembled WGS sequence"/>
</dbReference>
<sequence>MLTEVLVSPPLGDVTLALRGPANAVRRLTDFAAPFLVERQHPVGPLWTIELRETLPADARLTGEPPEPAHHMTCSGRHVVIACDRPEWMPVLVTRYVRTLTRAMAVANGAIPLHGAAIEVGGTGVLLVGRKWAGKTTASLSLVRCGDGALVSNDDVLLVATDNRWDAVGGPRAVGIRTDSLAQHRPVLTAEALAGAATRHPATREDKAFLLVAEVPALGGRVASRARADVVIELCSDPELTTPVAERLDGDEIRALLAEHLETGADRRRHGFLAAVGAPVPELSEHAVGSLATRLRYHRYTHPVRDWVDSFLDFVRSEIHHEVITT</sequence>